<dbReference type="Gene3D" id="2.60.120.590">
    <property type="entry name" value="Alpha-ketoglutarate-dependent dioxygenase AlkB-like"/>
    <property type="match status" value="1"/>
</dbReference>
<dbReference type="GO" id="GO:0008198">
    <property type="term" value="F:ferrous iron binding"/>
    <property type="evidence" value="ECO:0007669"/>
    <property type="project" value="TreeGrafter"/>
</dbReference>
<dbReference type="Pfam" id="PF13532">
    <property type="entry name" value="2OG-FeII_Oxy_2"/>
    <property type="match status" value="1"/>
</dbReference>
<evidence type="ECO:0000256" key="1">
    <source>
        <dbReference type="SAM" id="MobiDB-lite"/>
    </source>
</evidence>
<gene>
    <name evidence="3" type="ORF">P691DRAFT_756135</name>
</gene>
<comment type="caution">
    <text evidence="3">The sequence shown here is derived from an EMBL/GenBank/DDBJ whole genome shotgun (WGS) entry which is preliminary data.</text>
</comment>
<dbReference type="Proteomes" id="UP000807342">
    <property type="component" value="Unassembled WGS sequence"/>
</dbReference>
<dbReference type="OrthoDB" id="2163491at2759"/>
<feature type="region of interest" description="Disordered" evidence="1">
    <location>
        <begin position="168"/>
        <end position="193"/>
    </location>
</feature>
<dbReference type="SUPFAM" id="SSF51197">
    <property type="entry name" value="Clavaminate synthase-like"/>
    <property type="match status" value="1"/>
</dbReference>
<reference evidence="3" key="1">
    <citation type="submission" date="2020-11" db="EMBL/GenBank/DDBJ databases">
        <authorList>
            <consortium name="DOE Joint Genome Institute"/>
            <person name="Ahrendt S."/>
            <person name="Riley R."/>
            <person name="Andreopoulos W."/>
            <person name="Labutti K."/>
            <person name="Pangilinan J."/>
            <person name="Ruiz-Duenas F.J."/>
            <person name="Barrasa J.M."/>
            <person name="Sanchez-Garcia M."/>
            <person name="Camarero S."/>
            <person name="Miyauchi S."/>
            <person name="Serrano A."/>
            <person name="Linde D."/>
            <person name="Babiker R."/>
            <person name="Drula E."/>
            <person name="Ayuso-Fernandez I."/>
            <person name="Pacheco R."/>
            <person name="Padilla G."/>
            <person name="Ferreira P."/>
            <person name="Barriuso J."/>
            <person name="Kellner H."/>
            <person name="Castanera R."/>
            <person name="Alfaro M."/>
            <person name="Ramirez L."/>
            <person name="Pisabarro A.G."/>
            <person name="Kuo A."/>
            <person name="Tritt A."/>
            <person name="Lipzen A."/>
            <person name="He G."/>
            <person name="Yan M."/>
            <person name="Ng V."/>
            <person name="Cullen D."/>
            <person name="Martin F."/>
            <person name="Rosso M.-N."/>
            <person name="Henrissat B."/>
            <person name="Hibbett D."/>
            <person name="Martinez A.T."/>
            <person name="Grigoriev I.V."/>
        </authorList>
    </citation>
    <scope>NUCLEOTIDE SEQUENCE</scope>
    <source>
        <strain evidence="3">MF-IS2</strain>
    </source>
</reference>
<feature type="region of interest" description="Disordered" evidence="1">
    <location>
        <begin position="307"/>
        <end position="334"/>
    </location>
</feature>
<dbReference type="PANTHER" id="PTHR31573:SF4">
    <property type="entry name" value="FE2OG DIOXYGENASE DOMAIN-CONTAINING PROTEIN"/>
    <property type="match status" value="1"/>
</dbReference>
<evidence type="ECO:0000313" key="4">
    <source>
        <dbReference type="Proteomes" id="UP000807342"/>
    </source>
</evidence>
<dbReference type="EMBL" id="MU151068">
    <property type="protein sequence ID" value="KAF9452750.1"/>
    <property type="molecule type" value="Genomic_DNA"/>
</dbReference>
<proteinExistence type="predicted"/>
<accession>A0A9P5XNE7</accession>
<dbReference type="GO" id="GO:0035516">
    <property type="term" value="F:broad specificity oxidative DNA demethylase activity"/>
    <property type="evidence" value="ECO:0007669"/>
    <property type="project" value="TreeGrafter"/>
</dbReference>
<protein>
    <recommendedName>
        <fullName evidence="2">Alpha-ketoglutarate-dependent dioxygenase AlkB-like domain-containing protein</fullName>
    </recommendedName>
</protein>
<feature type="region of interest" description="Disordered" evidence="1">
    <location>
        <begin position="254"/>
        <end position="278"/>
    </location>
</feature>
<dbReference type="InterPro" id="IPR037151">
    <property type="entry name" value="AlkB-like_sf"/>
</dbReference>
<dbReference type="AlphaFoldDB" id="A0A9P5XNE7"/>
<feature type="domain" description="Alpha-ketoglutarate-dependent dioxygenase AlkB-like" evidence="2">
    <location>
        <begin position="860"/>
        <end position="990"/>
    </location>
</feature>
<dbReference type="InterPro" id="IPR032852">
    <property type="entry name" value="ALKBH2"/>
</dbReference>
<dbReference type="GO" id="GO:0006307">
    <property type="term" value="P:DNA alkylation repair"/>
    <property type="evidence" value="ECO:0007669"/>
    <property type="project" value="TreeGrafter"/>
</dbReference>
<keyword evidence="4" id="KW-1185">Reference proteome</keyword>
<sequence>MAPQLLHIKQLKSWDDPTLLTQAPFQDTFASWMIQYQGGSATRAYRALLMKEFLRELKISGIQSILQHWVDLAFNSYQGSQTKGNLVADQSMLQFFVEIQWALFKKEDATLLLTKECHRRGVEYMPPIAVQPGLGLPPKLPTSAKRKARVGQSEEYHKKAKLNPSVALSSVASRAQRPATIPPKRPRAVSKDGSKLLARAQSLTSTKSSACMKTGVTKELLKLKEQRNKYLEKIKEKRIGIKPRRAEKAALGAALHKNKRSKVKDRRKPRDLVQPSKPVEELAPALAVPASGGLPLVNENSQAVHAPNNRTLDADTPPKTASIPITPNAGAPSIPIQYPTSLSLVEDQKRLDLKSLPSPLLSTGEPHSESISNWLKDPEDSGIPNIQDQPDLSQVLKTETSQSVIPAANLPLAVKPPLPGYPPIWAQSRQEVCESFDWFRSYQGGVYHARNVARGYLLSAFSARRDVFRHGGRLIISHGGGKAQSVHTRQGQHITQEADDQLAQDKSVRSLLENYRSRRPIVLLIDDKYILFPYDLGVMDITYAVLGFYTIVHAWAEYQPAGNERGRVVRYKFAFQWCESQGDPWWLKFNASNVPGSPDPGRSPPNTSEDEPECVEQSFAPFAHIEQISTQCYMCGESSPQVYERAWTCLNPKCRRFWLDMNGKSLGDELQYNPQFLQLAPADALAVPAEKLEPGLPLITSQGLTTDYAYTRGWHCKSCGRLSCRYKWEHWECMHCKAVLNVESRIHRATEFLFLTPPVSFKEVFIAQDSGIERLALKIFSIRLYDGSSGQCHTYKLPHGRGFIHHIKAGNPHWNWEADEIFQEYQAQASTGALPFRRWPMRAHKCRGALLTNYFSQNAGVPYQYVGGTENTLSFDQVPGAVVRARDLIQTRVKQALERDETFNEVLSAAYMERQRMAFHTDDEVGLGPLVAGLSLGSPALMHFRVLARHTPEGAPRSIAISFVLRHGDVLAMDGAGVQQYYEHTVVPTNFRIAATARCINITHPKRENSN</sequence>
<dbReference type="InterPro" id="IPR027450">
    <property type="entry name" value="AlkB-like"/>
</dbReference>
<name>A0A9P5XNE7_9AGAR</name>
<evidence type="ECO:0000313" key="3">
    <source>
        <dbReference type="EMBL" id="KAF9452750.1"/>
    </source>
</evidence>
<evidence type="ECO:0000259" key="2">
    <source>
        <dbReference type="Pfam" id="PF13532"/>
    </source>
</evidence>
<organism evidence="3 4">
    <name type="scientific">Macrolepiota fuliginosa MF-IS2</name>
    <dbReference type="NCBI Taxonomy" id="1400762"/>
    <lineage>
        <taxon>Eukaryota</taxon>
        <taxon>Fungi</taxon>
        <taxon>Dikarya</taxon>
        <taxon>Basidiomycota</taxon>
        <taxon>Agaricomycotina</taxon>
        <taxon>Agaricomycetes</taxon>
        <taxon>Agaricomycetidae</taxon>
        <taxon>Agaricales</taxon>
        <taxon>Agaricineae</taxon>
        <taxon>Agaricaceae</taxon>
        <taxon>Macrolepiota</taxon>
    </lineage>
</organism>
<dbReference type="GO" id="GO:0051747">
    <property type="term" value="F:cytosine C-5 DNA demethylase activity"/>
    <property type="evidence" value="ECO:0007669"/>
    <property type="project" value="TreeGrafter"/>
</dbReference>
<feature type="compositionally biased region" description="Basic residues" evidence="1">
    <location>
        <begin position="256"/>
        <end position="269"/>
    </location>
</feature>
<dbReference type="PANTHER" id="PTHR31573">
    <property type="entry name" value="ALPHA-KETOGLUTARATE-DEPENDENT DIOXYGENASE ALKB HOMOLOG 2"/>
    <property type="match status" value="1"/>
</dbReference>